<organism evidence="2 3">
    <name type="scientific">Thiothrix lacustris</name>
    <dbReference type="NCBI Taxonomy" id="525917"/>
    <lineage>
        <taxon>Bacteria</taxon>
        <taxon>Pseudomonadati</taxon>
        <taxon>Pseudomonadota</taxon>
        <taxon>Gammaproteobacteria</taxon>
        <taxon>Thiotrichales</taxon>
        <taxon>Thiotrichaceae</taxon>
        <taxon>Thiothrix</taxon>
    </lineage>
</organism>
<dbReference type="SMART" id="SM00240">
    <property type="entry name" value="FHA"/>
    <property type="match status" value="1"/>
</dbReference>
<dbReference type="PANTHER" id="PTHR23308">
    <property type="entry name" value="NUCLEAR INHIBITOR OF PROTEIN PHOSPHATASE-1"/>
    <property type="match status" value="1"/>
</dbReference>
<evidence type="ECO:0000313" key="3">
    <source>
        <dbReference type="Proteomes" id="UP000192491"/>
    </source>
</evidence>
<dbReference type="InterPro" id="IPR050923">
    <property type="entry name" value="Cell_Proc_Reg/RNA_Proc"/>
</dbReference>
<dbReference type="InterPro" id="IPR008984">
    <property type="entry name" value="SMAD_FHA_dom_sf"/>
</dbReference>
<protein>
    <recommendedName>
        <fullName evidence="1">FHA domain-containing protein</fullName>
    </recommendedName>
</protein>
<sequence>MPELVVVLEKQIIKRLTLNSTSVTLGRHAKNVIPLPDRTISQQHARITRVRDDCFLEDLNSTNGTYVNHQSIEQHYLEDGDIIGLGKYQIIFRSTQGIESQLQRLTIHPKLLDPHYPAWLKIVDGRKTGYVIPLTKERITLGNLHSGRYLIELTPHHGYVLQALDPNNTASVPPQPLKPGEEFKIGDVTIQFCLKSPDANIHT</sequence>
<dbReference type="InterPro" id="IPR000253">
    <property type="entry name" value="FHA_dom"/>
</dbReference>
<evidence type="ECO:0000259" key="1">
    <source>
        <dbReference type="PROSITE" id="PS50006"/>
    </source>
</evidence>
<dbReference type="Gene3D" id="2.60.200.20">
    <property type="match status" value="1"/>
</dbReference>
<comment type="caution">
    <text evidence="2">The sequence shown here is derived from an EMBL/GenBank/DDBJ whole genome shotgun (WGS) entry which is preliminary data.</text>
</comment>
<dbReference type="EMBL" id="MTEJ01000226">
    <property type="protein sequence ID" value="OQX06919.1"/>
    <property type="molecule type" value="Genomic_DNA"/>
</dbReference>
<dbReference type="Proteomes" id="UP000192491">
    <property type="component" value="Unassembled WGS sequence"/>
</dbReference>
<feature type="domain" description="FHA" evidence="1">
    <location>
        <begin position="23"/>
        <end position="72"/>
    </location>
</feature>
<name>A0A1Y1QJ45_9GAMM</name>
<dbReference type="Pfam" id="PF00498">
    <property type="entry name" value="FHA"/>
    <property type="match status" value="1"/>
</dbReference>
<gene>
    <name evidence="2" type="ORF">BWK73_29550</name>
</gene>
<dbReference type="PROSITE" id="PS50006">
    <property type="entry name" value="FHA_DOMAIN"/>
    <property type="match status" value="1"/>
</dbReference>
<dbReference type="SUPFAM" id="SSF49879">
    <property type="entry name" value="SMAD/FHA domain"/>
    <property type="match status" value="1"/>
</dbReference>
<dbReference type="AlphaFoldDB" id="A0A1Y1QJ45"/>
<accession>A0A1Y1QJ45</accession>
<reference evidence="2 3" key="1">
    <citation type="submission" date="2017-01" db="EMBL/GenBank/DDBJ databases">
        <title>Novel large sulfur bacteria in the metagenomes of groundwater-fed chemosynthetic microbial mats in the Lake Huron basin.</title>
        <authorList>
            <person name="Sharrar A.M."/>
            <person name="Flood B.E."/>
            <person name="Bailey J.V."/>
            <person name="Jones D.S."/>
            <person name="Biddanda B."/>
            <person name="Ruberg S.A."/>
            <person name="Marcus D.N."/>
            <person name="Dick G.J."/>
        </authorList>
    </citation>
    <scope>NUCLEOTIDE SEQUENCE [LARGE SCALE GENOMIC DNA]</scope>
    <source>
        <strain evidence="2">A8</strain>
    </source>
</reference>
<evidence type="ECO:0000313" key="2">
    <source>
        <dbReference type="EMBL" id="OQX06919.1"/>
    </source>
</evidence>
<dbReference type="CDD" id="cd00060">
    <property type="entry name" value="FHA"/>
    <property type="match status" value="1"/>
</dbReference>
<proteinExistence type="predicted"/>